<dbReference type="SUPFAM" id="SSF46589">
    <property type="entry name" value="tRNA-binding arm"/>
    <property type="match status" value="1"/>
</dbReference>
<evidence type="ECO:0000256" key="3">
    <source>
        <dbReference type="ARBA" id="ARBA00016236"/>
    </source>
</evidence>
<dbReference type="SUPFAM" id="SSF55729">
    <property type="entry name" value="Acyl-CoA N-acyltransferases (Nat)"/>
    <property type="match status" value="2"/>
</dbReference>
<comment type="similarity">
    <text evidence="1">Belongs to the FemABX family.</text>
</comment>
<evidence type="ECO:0000256" key="12">
    <source>
        <dbReference type="ARBA" id="ARBA00047483"/>
    </source>
</evidence>
<evidence type="ECO:0000313" key="13">
    <source>
        <dbReference type="EMBL" id="QBR46979.1"/>
    </source>
</evidence>
<dbReference type="Gene3D" id="1.20.58.90">
    <property type="match status" value="1"/>
</dbReference>
<proteinExistence type="inferred from homology"/>
<reference evidence="13 14" key="1">
    <citation type="submission" date="2019-03" db="EMBL/GenBank/DDBJ databases">
        <title>Complete Genome Sequence of Leuconostoc kimchii strain NKJ218 Isolated from Homemade Kimchi.</title>
        <authorList>
            <person name="Jung J.Y."/>
            <person name="Jin H.M."/>
            <person name="Jung J.-W."/>
            <person name="Lee S.-Y."/>
            <person name="Ryu B.-G."/>
            <person name="Han S.-S."/>
            <person name="Kang H.K."/>
            <person name="Choi H.W."/>
            <person name="Chung E.J."/>
            <person name="Choi K.-M."/>
        </authorList>
    </citation>
    <scope>NUCLEOTIDE SEQUENCE [LARGE SCALE GENOMIC DNA]</scope>
    <source>
        <strain evidence="13 14">NKJ218</strain>
    </source>
</reference>
<comment type="catalytic activity">
    <reaction evidence="12">
        <text>beta-D-GlcNAc-(1-&gt;4)-Mur2Ac(oyl-L-Ala-D-isoglutaminyl-L-Lys-(N(6)-Gly)-D-Ala-D-Ala)-di-trans,octa-cis-undecaprenyl diphosphate + 2 glycyl-tRNA(Gly) = MurNAc-L-Ala-D-isoglutaminyl-L-Lys-(N(6)-tri-Gly)-D-Ala-D-Ala-diphospho-di-trans,octa-cis-undecaprenyl-GlcNAc + 2 tRNA(Gly) + 2 H(+)</text>
        <dbReference type="Rhea" id="RHEA:30439"/>
        <dbReference type="Rhea" id="RHEA-COMP:9664"/>
        <dbReference type="Rhea" id="RHEA-COMP:9683"/>
        <dbReference type="ChEBI" id="CHEBI:15378"/>
        <dbReference type="ChEBI" id="CHEBI:62234"/>
        <dbReference type="ChEBI" id="CHEBI:62235"/>
        <dbReference type="ChEBI" id="CHEBI:78442"/>
        <dbReference type="ChEBI" id="CHEBI:78522"/>
        <dbReference type="EC" id="2.3.2.17"/>
    </reaction>
</comment>
<keyword evidence="4" id="KW-0963">Cytoplasm</keyword>
<evidence type="ECO:0000256" key="2">
    <source>
        <dbReference type="ARBA" id="ARBA00012466"/>
    </source>
</evidence>
<evidence type="ECO:0000256" key="7">
    <source>
        <dbReference type="ARBA" id="ARBA00022984"/>
    </source>
</evidence>
<dbReference type="Pfam" id="PF02388">
    <property type="entry name" value="FemAB"/>
    <property type="match status" value="1"/>
</dbReference>
<keyword evidence="9" id="KW-0961">Cell wall biogenesis/degradation</keyword>
<dbReference type="PANTHER" id="PTHR36174:SF2">
    <property type="entry name" value="AMINOACYLTRANSFERASE FEMA"/>
    <property type="match status" value="1"/>
</dbReference>
<accession>A0ABX5SKM7</accession>
<evidence type="ECO:0000256" key="9">
    <source>
        <dbReference type="ARBA" id="ARBA00023316"/>
    </source>
</evidence>
<keyword evidence="5" id="KW-0808">Transferase</keyword>
<evidence type="ECO:0000256" key="6">
    <source>
        <dbReference type="ARBA" id="ARBA00022960"/>
    </source>
</evidence>
<evidence type="ECO:0000256" key="5">
    <source>
        <dbReference type="ARBA" id="ARBA00022679"/>
    </source>
</evidence>
<dbReference type="PROSITE" id="PS51191">
    <property type="entry name" value="FEMABX"/>
    <property type="match status" value="1"/>
</dbReference>
<dbReference type="Gene3D" id="3.40.630.30">
    <property type="match status" value="2"/>
</dbReference>
<evidence type="ECO:0000256" key="11">
    <source>
        <dbReference type="ARBA" id="ARBA00032233"/>
    </source>
</evidence>
<name>A0ABX5SKM7_9LACO</name>
<keyword evidence="7" id="KW-0573">Peptidoglycan synthesis</keyword>
<evidence type="ECO:0000313" key="14">
    <source>
        <dbReference type="Proteomes" id="UP000295756"/>
    </source>
</evidence>
<keyword evidence="8" id="KW-0012">Acyltransferase</keyword>
<dbReference type="PANTHER" id="PTHR36174">
    <property type="entry name" value="LIPID II:GLYCINE GLYCYLTRANSFERASE"/>
    <property type="match status" value="1"/>
</dbReference>
<dbReference type="RefSeq" id="WP_013975304.1">
    <property type="nucleotide sequence ID" value="NZ_CP037939.1"/>
</dbReference>
<dbReference type="InterPro" id="IPR010978">
    <property type="entry name" value="tRNA-bd_arm"/>
</dbReference>
<evidence type="ECO:0000256" key="8">
    <source>
        <dbReference type="ARBA" id="ARBA00023315"/>
    </source>
</evidence>
<dbReference type="EMBL" id="CP037939">
    <property type="protein sequence ID" value="QBR46979.1"/>
    <property type="molecule type" value="Genomic_DNA"/>
</dbReference>
<evidence type="ECO:0000256" key="10">
    <source>
        <dbReference type="ARBA" id="ARBA00030706"/>
    </source>
</evidence>
<gene>
    <name evidence="13" type="ORF">EW139_02135</name>
</gene>
<dbReference type="InterPro" id="IPR016181">
    <property type="entry name" value="Acyl_CoA_acyltransferase"/>
</dbReference>
<evidence type="ECO:0000256" key="4">
    <source>
        <dbReference type="ARBA" id="ARBA00022490"/>
    </source>
</evidence>
<dbReference type="InterPro" id="IPR003447">
    <property type="entry name" value="FEMABX"/>
</dbReference>
<dbReference type="EC" id="2.3.2.17" evidence="2"/>
<dbReference type="InterPro" id="IPR050644">
    <property type="entry name" value="PG_Glycine_Bridge_Synth"/>
</dbReference>
<organism evidence="13 14">
    <name type="scientific">Leuconostoc kimchii</name>
    <dbReference type="NCBI Taxonomy" id="136609"/>
    <lineage>
        <taxon>Bacteria</taxon>
        <taxon>Bacillati</taxon>
        <taxon>Bacillota</taxon>
        <taxon>Bacilli</taxon>
        <taxon>Lactobacillales</taxon>
        <taxon>Lactobacillaceae</taxon>
        <taxon>Leuconostoc</taxon>
    </lineage>
</organism>
<sequence length="417" mass="48174">MTLQFIELSTESYADFESKHVLGTYTQSIAQYQLLLKRGHKAFLVGVTDNNGVVAAALVTTEITRLGPAFLFDRGPLLDFHNKRLLNFFVNESRKFAKQHGALYMKWEPNVTYVKTDNKGNLLEVPNDNFLSLMAQQNFEHEPFEFGMSTTGSPSWEYVKNLSGLVDSQSIDKTYSKNVQYYLKKNKQFGIQLRQLSRKDLPSFKKLTQKTAERLNYHDKSLDFYETVYDTYGDQATFVFAELNFEKYITSENQKIIALDQKLAKLQEKIDKYPKLEKFKRQYFEFDDQKKHHVKRSNVATTQMADAGINVVTVAGALFIEQPQEVTYLYSGTYEEYMAYYGPYQIQDMMIKKAANDGIKQYNFYGISGRFDGSDGVLGFKTAFEGEARQLVGQFILPVKPLKYKIYRLLKKITGRN</sequence>
<keyword evidence="14" id="KW-1185">Reference proteome</keyword>
<dbReference type="Proteomes" id="UP000295756">
    <property type="component" value="Chromosome"/>
</dbReference>
<keyword evidence="6" id="KW-0133">Cell shape</keyword>
<evidence type="ECO:0000256" key="1">
    <source>
        <dbReference type="ARBA" id="ARBA00009943"/>
    </source>
</evidence>
<protein>
    <recommendedName>
        <fullName evidence="3">Aminoacyltransferase FemA</fullName>
        <ecNumber evidence="2">2.3.2.17</ecNumber>
    </recommendedName>
    <alternativeName>
        <fullName evidence="11">Factor essential for expression of methicillin resistance A</fullName>
    </alternativeName>
    <alternativeName>
        <fullName evidence="10">N-acetylmuramoyl-L-alanyl-D-glutamyl-L-lysyl-(N6-glycyl)-D-alanyl-D-alanine-diphosphoundecaprenyl-N-acetylglucosamine:glycine glycyltransferase</fullName>
    </alternativeName>
</protein>